<gene>
    <name evidence="1" type="ORF">COM96_25845</name>
</gene>
<reference evidence="1 2" key="1">
    <citation type="submission" date="2017-09" db="EMBL/GenBank/DDBJ databases">
        <title>Large-scale bioinformatics analysis of Bacillus genomes uncovers conserved roles of natural products in bacterial physiology.</title>
        <authorList>
            <consortium name="Agbiome Team Llc"/>
            <person name="Bleich R.M."/>
            <person name="Grubbs K.J."/>
            <person name="Santa Maria K.C."/>
            <person name="Allen S.E."/>
            <person name="Farag S."/>
            <person name="Shank E.A."/>
            <person name="Bowers A."/>
        </authorList>
    </citation>
    <scope>NUCLEOTIDE SEQUENCE [LARGE SCALE GENOMIC DNA]</scope>
    <source>
        <strain evidence="1 2">AFS096845</strain>
    </source>
</reference>
<dbReference type="Proteomes" id="UP000220006">
    <property type="component" value="Unassembled WGS sequence"/>
</dbReference>
<dbReference type="AlphaFoldDB" id="A0A2A7HR50"/>
<dbReference type="EMBL" id="NVLK01000073">
    <property type="protein sequence ID" value="PEC19314.1"/>
    <property type="molecule type" value="Genomic_DNA"/>
</dbReference>
<accession>A0A2A7HR50</accession>
<comment type="caution">
    <text evidence="1">The sequence shown here is derived from an EMBL/GenBank/DDBJ whole genome shotgun (WGS) entry which is preliminary data.</text>
</comment>
<protein>
    <submittedName>
        <fullName evidence="1">Uncharacterized protein</fullName>
    </submittedName>
</protein>
<sequence length="85" mass="9607">MKKAGYIAILLFSISFQLSFESQSYQFCLLSNYHKSVILSKSNAEINKTAPFIGTAVQITCAGGRIKWLKMFSLSSMDNDFYVYT</sequence>
<evidence type="ECO:0000313" key="1">
    <source>
        <dbReference type="EMBL" id="PEC19314.1"/>
    </source>
</evidence>
<name>A0A2A7HR50_BACCE</name>
<evidence type="ECO:0000313" key="2">
    <source>
        <dbReference type="Proteomes" id="UP000220006"/>
    </source>
</evidence>
<organism evidence="1 2">
    <name type="scientific">Bacillus cereus</name>
    <dbReference type="NCBI Taxonomy" id="1396"/>
    <lineage>
        <taxon>Bacteria</taxon>
        <taxon>Bacillati</taxon>
        <taxon>Bacillota</taxon>
        <taxon>Bacilli</taxon>
        <taxon>Bacillales</taxon>
        <taxon>Bacillaceae</taxon>
        <taxon>Bacillus</taxon>
        <taxon>Bacillus cereus group</taxon>
    </lineage>
</organism>
<proteinExistence type="predicted"/>